<dbReference type="InterPro" id="IPR000795">
    <property type="entry name" value="T_Tr_GTP-bd_dom"/>
</dbReference>
<dbReference type="OrthoDB" id="49590at2157"/>
<reference evidence="2 3" key="1">
    <citation type="journal article" date="2017" name="BMC Genomics">
        <title>Genomic analysis of methanogenic archaea reveals a shift towards energy conservation.</title>
        <authorList>
            <person name="Gilmore S.P."/>
            <person name="Henske J.K."/>
            <person name="Sexton J.A."/>
            <person name="Solomon K.V."/>
            <person name="Seppala S."/>
            <person name="Yoo J.I."/>
            <person name="Huyett L.M."/>
            <person name="Pressman A."/>
            <person name="Cogan J.Z."/>
            <person name="Kivenson V."/>
            <person name="Peng X."/>
            <person name="Tan Y."/>
            <person name="Valentine D.L."/>
            <person name="O'Malley M.A."/>
        </authorList>
    </citation>
    <scope>NUCLEOTIDE SEQUENCE [LARGE SCALE GENOMIC DNA]</scope>
    <source>
        <strain evidence="2 3">M.o.H.</strain>
    </source>
</reference>
<accession>A0A2A2H475</accession>
<dbReference type="InterPro" id="IPR027417">
    <property type="entry name" value="P-loop_NTPase"/>
</dbReference>
<name>A0A2A2H475_METBR</name>
<dbReference type="Proteomes" id="UP000217784">
    <property type="component" value="Unassembled WGS sequence"/>
</dbReference>
<dbReference type="AlphaFoldDB" id="A0A2A2H475"/>
<evidence type="ECO:0000313" key="3">
    <source>
        <dbReference type="Proteomes" id="UP000217784"/>
    </source>
</evidence>
<dbReference type="GO" id="GO:0005525">
    <property type="term" value="F:GTP binding"/>
    <property type="evidence" value="ECO:0007669"/>
    <property type="project" value="InterPro"/>
</dbReference>
<dbReference type="PANTHER" id="PTHR42708">
    <property type="entry name" value="ATP/GTP-BINDING PROTEIN-RELATED"/>
    <property type="match status" value="1"/>
</dbReference>
<evidence type="ECO:0000313" key="2">
    <source>
        <dbReference type="EMBL" id="PAV04106.1"/>
    </source>
</evidence>
<dbReference type="Pfam" id="PF00009">
    <property type="entry name" value="GTP_EFTU"/>
    <property type="match status" value="1"/>
</dbReference>
<evidence type="ECO:0000259" key="1">
    <source>
        <dbReference type="Pfam" id="PF00009"/>
    </source>
</evidence>
<sequence length="158" mass="17273">MTRKKVTKIVILGSADSGKTTVIETLLNRREEKVTKIECNGTTVSLDYGNTVINGEKVHIFGTPGQERFKFMREILTTNLSGAIVVVDNSVGVTDMDIRILETLNSGNIPYVIFVNKQDIAPGDLESEYIKPHTPLIPTTATTGEGIQEGLEVLLNLV</sequence>
<dbReference type="GO" id="GO:0003924">
    <property type="term" value="F:GTPase activity"/>
    <property type="evidence" value="ECO:0007669"/>
    <property type="project" value="InterPro"/>
</dbReference>
<dbReference type="SUPFAM" id="SSF52540">
    <property type="entry name" value="P-loop containing nucleoside triphosphate hydrolases"/>
    <property type="match status" value="1"/>
</dbReference>
<dbReference type="EMBL" id="LMVM01000033">
    <property type="protein sequence ID" value="PAV04106.1"/>
    <property type="molecule type" value="Genomic_DNA"/>
</dbReference>
<dbReference type="PRINTS" id="PR00449">
    <property type="entry name" value="RASTRNSFRMNG"/>
</dbReference>
<dbReference type="PANTHER" id="PTHR42708:SF1">
    <property type="entry name" value="GLIDING MOTILITY PROTEIN MGLA"/>
    <property type="match status" value="1"/>
</dbReference>
<dbReference type="NCBIfam" id="TIGR00231">
    <property type="entry name" value="small_GTP"/>
    <property type="match status" value="1"/>
</dbReference>
<dbReference type="CDD" id="cd00882">
    <property type="entry name" value="Ras_like_GTPase"/>
    <property type="match status" value="1"/>
</dbReference>
<dbReference type="Gene3D" id="3.40.50.300">
    <property type="entry name" value="P-loop containing nucleotide triphosphate hydrolases"/>
    <property type="match status" value="1"/>
</dbReference>
<feature type="domain" description="Tr-type G" evidence="1">
    <location>
        <begin position="4"/>
        <end position="154"/>
    </location>
</feature>
<proteinExistence type="predicted"/>
<keyword evidence="3" id="KW-1185">Reference proteome</keyword>
<comment type="caution">
    <text evidence="2">The sequence shown here is derived from an EMBL/GenBank/DDBJ whole genome shotgun (WGS) entry which is preliminary data.</text>
</comment>
<dbReference type="InterPro" id="IPR052705">
    <property type="entry name" value="Gliding_Motility_GTPase"/>
</dbReference>
<protein>
    <recommendedName>
        <fullName evidence="1">Tr-type G domain-containing protein</fullName>
    </recommendedName>
</protein>
<gene>
    <name evidence="2" type="ORF">ASJ80_02900</name>
</gene>
<organism evidence="2 3">
    <name type="scientific">Methanobacterium bryantii</name>
    <dbReference type="NCBI Taxonomy" id="2161"/>
    <lineage>
        <taxon>Archaea</taxon>
        <taxon>Methanobacteriati</taxon>
        <taxon>Methanobacteriota</taxon>
        <taxon>Methanomada group</taxon>
        <taxon>Methanobacteria</taxon>
        <taxon>Methanobacteriales</taxon>
        <taxon>Methanobacteriaceae</taxon>
        <taxon>Methanobacterium</taxon>
    </lineage>
</organism>
<dbReference type="InterPro" id="IPR005225">
    <property type="entry name" value="Small_GTP-bd"/>
</dbReference>